<name>A0ABT2I8S0_9SPHN</name>
<dbReference type="PANTHER" id="PTHR48075:SF5">
    <property type="entry name" value="3-HYDROXYBUTYRYL-COA DEHYDROGENASE"/>
    <property type="match status" value="1"/>
</dbReference>
<dbReference type="PANTHER" id="PTHR48075">
    <property type="entry name" value="3-HYDROXYACYL-COA DEHYDROGENASE FAMILY PROTEIN"/>
    <property type="match status" value="1"/>
</dbReference>
<dbReference type="Gene3D" id="1.10.1040.10">
    <property type="entry name" value="N-(1-d-carboxylethyl)-l-norvaline Dehydrogenase, domain 2"/>
    <property type="match status" value="1"/>
</dbReference>
<feature type="domain" description="3-hydroxyacyl-CoA dehydrogenase C-terminal" evidence="1">
    <location>
        <begin position="128"/>
        <end position="200"/>
    </location>
</feature>
<keyword evidence="3" id="KW-1185">Reference proteome</keyword>
<evidence type="ECO:0000313" key="3">
    <source>
        <dbReference type="Proteomes" id="UP001165583"/>
    </source>
</evidence>
<sequence>MAVTVIRADESRSFAIGEDLAFGEGNGVVLVGSEAGGQLAAFPSASRDFVAVELGSECLAEHLGLEESEDNVRTVGFARFRMGDAQPTRLVELVKMPWTDPAAVEAARACFENAGLTVAVCEDFAGRIVDRLIRPYLNAVLRRLDDGLASAADMDRTLMLGLGYPEGPLALLKRTGLAAHHDVSAALYQQLADPDFAPARRAQVVAARR</sequence>
<dbReference type="InterPro" id="IPR013328">
    <property type="entry name" value="6PGD_dom2"/>
</dbReference>
<dbReference type="Proteomes" id="UP001165583">
    <property type="component" value="Unassembled WGS sequence"/>
</dbReference>
<evidence type="ECO:0000313" key="2">
    <source>
        <dbReference type="EMBL" id="MCT2401208.1"/>
    </source>
</evidence>
<dbReference type="InterPro" id="IPR008927">
    <property type="entry name" value="6-PGluconate_DH-like_C_sf"/>
</dbReference>
<gene>
    <name evidence="2" type="ORF">NZK81_16790</name>
</gene>
<proteinExistence type="predicted"/>
<reference evidence="2" key="1">
    <citation type="submission" date="2022-09" db="EMBL/GenBank/DDBJ databases">
        <title>Novosphingobium sp. Nov., a polycyclic aromatic hydrocarbon-degrading bacterium isolated form mangrove sediments in HongKong.</title>
        <authorList>
            <person name="Hu Z."/>
        </authorList>
    </citation>
    <scope>NUCLEOTIDE SEQUENCE</scope>
    <source>
        <strain evidence="2">HK4-1</strain>
    </source>
</reference>
<dbReference type="InterPro" id="IPR006108">
    <property type="entry name" value="3HC_DH_C"/>
</dbReference>
<dbReference type="Pfam" id="PF00725">
    <property type="entry name" value="3HCDH"/>
    <property type="match status" value="1"/>
</dbReference>
<evidence type="ECO:0000259" key="1">
    <source>
        <dbReference type="Pfam" id="PF00725"/>
    </source>
</evidence>
<dbReference type="EMBL" id="JANZXA010000012">
    <property type="protein sequence ID" value="MCT2401208.1"/>
    <property type="molecule type" value="Genomic_DNA"/>
</dbReference>
<comment type="caution">
    <text evidence="2">The sequence shown here is derived from an EMBL/GenBank/DDBJ whole genome shotgun (WGS) entry which is preliminary data.</text>
</comment>
<protein>
    <submittedName>
        <fullName evidence="2">3-hydroxyacyl-CoA dehydrogenase family protein</fullName>
    </submittedName>
</protein>
<accession>A0ABT2I8S0</accession>
<dbReference type="RefSeq" id="WP_260047229.1">
    <property type="nucleotide sequence ID" value="NZ_JANZXA010000012.1"/>
</dbReference>
<dbReference type="SUPFAM" id="SSF48179">
    <property type="entry name" value="6-phosphogluconate dehydrogenase C-terminal domain-like"/>
    <property type="match status" value="1"/>
</dbReference>
<organism evidence="2 3">
    <name type="scientific">Novosphingobium mangrovi</name>
    <name type="common">ex Huang et al. 2023</name>
    <dbReference type="NCBI Taxonomy" id="2976432"/>
    <lineage>
        <taxon>Bacteria</taxon>
        <taxon>Pseudomonadati</taxon>
        <taxon>Pseudomonadota</taxon>
        <taxon>Alphaproteobacteria</taxon>
        <taxon>Sphingomonadales</taxon>
        <taxon>Sphingomonadaceae</taxon>
        <taxon>Novosphingobium</taxon>
    </lineage>
</organism>